<dbReference type="InterPro" id="IPR045570">
    <property type="entry name" value="Metalloprtase-TldD/E_cen_dom"/>
</dbReference>
<dbReference type="Pfam" id="PF19289">
    <property type="entry name" value="PmbA_TldD_3rd"/>
    <property type="match status" value="1"/>
</dbReference>
<dbReference type="RefSeq" id="WP_183414143.1">
    <property type="nucleotide sequence ID" value="NZ_JACHYB010000002.1"/>
</dbReference>
<dbReference type="InterPro" id="IPR035068">
    <property type="entry name" value="TldD/PmbA_N"/>
</dbReference>
<dbReference type="PANTHER" id="PTHR43421">
    <property type="entry name" value="METALLOPROTEASE PMBA"/>
    <property type="match status" value="1"/>
</dbReference>
<evidence type="ECO:0000313" key="6">
    <source>
        <dbReference type="Proteomes" id="UP000544222"/>
    </source>
</evidence>
<dbReference type="Proteomes" id="UP000544222">
    <property type="component" value="Unassembled WGS sequence"/>
</dbReference>
<name>A0A7W5DSR4_9PORP</name>
<evidence type="ECO:0000259" key="3">
    <source>
        <dbReference type="Pfam" id="PF19289"/>
    </source>
</evidence>
<evidence type="ECO:0000256" key="1">
    <source>
        <dbReference type="ARBA" id="ARBA00005836"/>
    </source>
</evidence>
<organism evidence="5 6">
    <name type="scientific">Microbacter margulisiae</name>
    <dbReference type="NCBI Taxonomy" id="1350067"/>
    <lineage>
        <taxon>Bacteria</taxon>
        <taxon>Pseudomonadati</taxon>
        <taxon>Bacteroidota</taxon>
        <taxon>Bacteroidia</taxon>
        <taxon>Bacteroidales</taxon>
        <taxon>Porphyromonadaceae</taxon>
        <taxon>Microbacter</taxon>
    </lineage>
</organism>
<evidence type="ECO:0000259" key="2">
    <source>
        <dbReference type="Pfam" id="PF01523"/>
    </source>
</evidence>
<keyword evidence="6" id="KW-1185">Reference proteome</keyword>
<dbReference type="GO" id="GO:0005829">
    <property type="term" value="C:cytosol"/>
    <property type="evidence" value="ECO:0007669"/>
    <property type="project" value="TreeGrafter"/>
</dbReference>
<dbReference type="GO" id="GO:0006508">
    <property type="term" value="P:proteolysis"/>
    <property type="evidence" value="ECO:0007669"/>
    <property type="project" value="InterPro"/>
</dbReference>
<comment type="caution">
    <text evidence="5">The sequence shown here is derived from an EMBL/GenBank/DDBJ whole genome shotgun (WGS) entry which is preliminary data.</text>
</comment>
<dbReference type="InterPro" id="IPR047657">
    <property type="entry name" value="PmbA"/>
</dbReference>
<proteinExistence type="inferred from homology"/>
<dbReference type="SUPFAM" id="SSF111283">
    <property type="entry name" value="Putative modulator of DNA gyrase, PmbA/TldD"/>
    <property type="match status" value="1"/>
</dbReference>
<feature type="domain" description="Metalloprotease TldD/E N-terminal" evidence="2">
    <location>
        <begin position="28"/>
        <end position="86"/>
    </location>
</feature>
<gene>
    <name evidence="5" type="ORF">FHX64_002593</name>
</gene>
<evidence type="ECO:0000259" key="4">
    <source>
        <dbReference type="Pfam" id="PF19290"/>
    </source>
</evidence>
<evidence type="ECO:0000313" key="5">
    <source>
        <dbReference type="EMBL" id="MBB3188395.1"/>
    </source>
</evidence>
<dbReference type="InterPro" id="IPR036059">
    <property type="entry name" value="TldD/PmbA_sf"/>
</dbReference>
<dbReference type="Pfam" id="PF01523">
    <property type="entry name" value="PmbA_TldD_1st"/>
    <property type="match status" value="1"/>
</dbReference>
<dbReference type="GO" id="GO:0008237">
    <property type="term" value="F:metallopeptidase activity"/>
    <property type="evidence" value="ECO:0007669"/>
    <property type="project" value="InterPro"/>
</dbReference>
<dbReference type="InterPro" id="IPR002510">
    <property type="entry name" value="Metalloprtase-TldD/E_N"/>
</dbReference>
<feature type="domain" description="Metalloprotease TldD/E C-terminal" evidence="3">
    <location>
        <begin position="234"/>
        <end position="438"/>
    </location>
</feature>
<dbReference type="InterPro" id="IPR045569">
    <property type="entry name" value="Metalloprtase-TldD/E_C"/>
</dbReference>
<dbReference type="Pfam" id="PF19290">
    <property type="entry name" value="PmbA_TldD_2nd"/>
    <property type="match status" value="1"/>
</dbReference>
<dbReference type="PANTHER" id="PTHR43421:SF1">
    <property type="entry name" value="METALLOPROTEASE PMBA"/>
    <property type="match status" value="1"/>
</dbReference>
<protein>
    <submittedName>
        <fullName evidence="5">PmbA protein</fullName>
    </submittedName>
</protein>
<dbReference type="Gene3D" id="3.30.2290.10">
    <property type="entry name" value="PmbA/TldD superfamily"/>
    <property type="match status" value="1"/>
</dbReference>
<dbReference type="AlphaFoldDB" id="A0A7W5DSR4"/>
<sequence length="439" mass="48348">MISTNQKELALWLRDYLLRHGVQACRIGMYSGTDSSFEVRDGKIEHLQQAEENQLIGYLFVDGRYGSFSTNRLNKEELEHFFSQAIVSTRLLAVDEARHLPDGNRYFKGSDQFLSLYDPDIAKLDPDFKLKAAFDAAAEIDRNDARIISVASAYGDNESFTYLIDSNGLEIESASSSCGISVSISVQGEGDARPEAYWYDQALSWKALQKEGIGVTALDRALMKIGQRKIQSAAYPMVVEKNEVRTLLSPLLNALSGAALQQNNSFLIGKQGHKVGSDKLNLIDNPLLPHTIGARGFDREGIALKPLSVFDHGILQNYYIDTYNAHKLGVDPTTGSPSVLQFNLGDSDRQALLKHLDTGILITGFNGGNCNSSTGNFSYGIEGFWVEKGDIQFPIGEMNLTGNMLALWNHLVEVGNDPMKSSGWQTPSLLFDAVDFSGI</sequence>
<accession>A0A7W5DSR4</accession>
<feature type="domain" description="Metalloprotease TldD/E central" evidence="4">
    <location>
        <begin position="121"/>
        <end position="224"/>
    </location>
</feature>
<reference evidence="5 6" key="1">
    <citation type="submission" date="2020-08" db="EMBL/GenBank/DDBJ databases">
        <title>Genomic Encyclopedia of Type Strains, Phase IV (KMG-IV): sequencing the most valuable type-strain genomes for metagenomic binning, comparative biology and taxonomic classification.</title>
        <authorList>
            <person name="Goeker M."/>
        </authorList>
    </citation>
    <scope>NUCLEOTIDE SEQUENCE [LARGE SCALE GENOMIC DNA]</scope>
    <source>
        <strain evidence="5 6">DSM 27471</strain>
    </source>
</reference>
<dbReference type="EMBL" id="JACHYB010000002">
    <property type="protein sequence ID" value="MBB3188395.1"/>
    <property type="molecule type" value="Genomic_DNA"/>
</dbReference>
<comment type="similarity">
    <text evidence="1">Belongs to the peptidase U62 family.</text>
</comment>